<evidence type="ECO:0000313" key="2">
    <source>
        <dbReference type="EMBL" id="MBF9140268.1"/>
    </source>
</evidence>
<accession>A0A931BHG0</accession>
<feature type="domain" description="M23ase beta-sheet core" evidence="1">
    <location>
        <begin position="96"/>
        <end position="176"/>
    </location>
</feature>
<name>A0A931BHG0_9BACT</name>
<dbReference type="AlphaFoldDB" id="A0A931BHG0"/>
<evidence type="ECO:0000313" key="3">
    <source>
        <dbReference type="Proteomes" id="UP000645610"/>
    </source>
</evidence>
<dbReference type="InterPro" id="IPR016047">
    <property type="entry name" value="M23ase_b-sheet_dom"/>
</dbReference>
<gene>
    <name evidence="2" type="ORF">I2I01_01385</name>
</gene>
<keyword evidence="3" id="KW-1185">Reference proteome</keyword>
<proteinExistence type="predicted"/>
<sequence length="210" mass="23531">MPYTIRLSAKLVNMRSTDPLPLRLVVFPAKQPQLLTTFTYTPGELYSYHYNYPAQLGIYNSRPADTTYVYRYPCDTIPRVRTVTSESNSKHTATKHHDYAFDVPAGTPVFAARNGIVVNFREDARKNTQTSSNFITVFHEDGSYATYFNIAPSSVGVTIGQYVNNGQRLATSDSRSKPKPLVFVVCFPGEITPVELPVRFAGENQPPVRP</sequence>
<evidence type="ECO:0000259" key="1">
    <source>
        <dbReference type="Pfam" id="PF01551"/>
    </source>
</evidence>
<dbReference type="Proteomes" id="UP000645610">
    <property type="component" value="Unassembled WGS sequence"/>
</dbReference>
<organism evidence="2 3">
    <name type="scientific">Hymenobacter properus</name>
    <dbReference type="NCBI Taxonomy" id="2791026"/>
    <lineage>
        <taxon>Bacteria</taxon>
        <taxon>Pseudomonadati</taxon>
        <taxon>Bacteroidota</taxon>
        <taxon>Cytophagia</taxon>
        <taxon>Cytophagales</taxon>
        <taxon>Hymenobacteraceae</taxon>
        <taxon>Hymenobacter</taxon>
    </lineage>
</organism>
<dbReference type="InterPro" id="IPR011055">
    <property type="entry name" value="Dup_hybrid_motif"/>
</dbReference>
<dbReference type="RefSeq" id="WP_196284632.1">
    <property type="nucleotide sequence ID" value="NZ_JADQDP010000001.1"/>
</dbReference>
<dbReference type="Pfam" id="PF01551">
    <property type="entry name" value="Peptidase_M23"/>
    <property type="match status" value="1"/>
</dbReference>
<comment type="caution">
    <text evidence="2">The sequence shown here is derived from an EMBL/GenBank/DDBJ whole genome shotgun (WGS) entry which is preliminary data.</text>
</comment>
<protein>
    <submittedName>
        <fullName evidence="2">M23 family metallopeptidase</fullName>
    </submittedName>
</protein>
<dbReference type="CDD" id="cd12797">
    <property type="entry name" value="M23_peptidase"/>
    <property type="match status" value="1"/>
</dbReference>
<dbReference type="Gene3D" id="2.70.70.10">
    <property type="entry name" value="Glucose Permease (Domain IIA)"/>
    <property type="match status" value="1"/>
</dbReference>
<dbReference type="SUPFAM" id="SSF51261">
    <property type="entry name" value="Duplicated hybrid motif"/>
    <property type="match status" value="1"/>
</dbReference>
<dbReference type="EMBL" id="JADQDP010000001">
    <property type="protein sequence ID" value="MBF9140268.1"/>
    <property type="molecule type" value="Genomic_DNA"/>
</dbReference>
<reference evidence="2 3" key="1">
    <citation type="submission" date="2020-11" db="EMBL/GenBank/DDBJ databases">
        <authorList>
            <person name="Kim M.K."/>
        </authorList>
    </citation>
    <scope>NUCLEOTIDE SEQUENCE [LARGE SCALE GENOMIC DNA]</scope>
    <source>
        <strain evidence="2 3">BT439</strain>
    </source>
</reference>